<dbReference type="OrthoDB" id="8954335at2759"/>
<dbReference type="InterPro" id="IPR006703">
    <property type="entry name" value="G_AIG1"/>
</dbReference>
<evidence type="ECO:0000256" key="17">
    <source>
        <dbReference type="SAM" id="MobiDB-lite"/>
    </source>
</evidence>
<protein>
    <recommendedName>
        <fullName evidence="18">AIG1-type G domain-containing protein</fullName>
    </recommendedName>
</protein>
<keyword evidence="7" id="KW-0479">Metal-binding</keyword>
<comment type="subcellular location">
    <subcellularLocation>
        <location evidence="2">Membrane</location>
        <topology evidence="2">Single-pass membrane protein</topology>
    </subcellularLocation>
    <subcellularLocation>
        <location evidence="16">Plastid</location>
        <location evidence="16">Chloroplast outer membrane</location>
    </subcellularLocation>
</comment>
<dbReference type="EMBL" id="ML210156">
    <property type="protein sequence ID" value="TFK28455.1"/>
    <property type="molecule type" value="Genomic_DNA"/>
</dbReference>
<evidence type="ECO:0000256" key="10">
    <source>
        <dbReference type="ARBA" id="ARBA00022805"/>
    </source>
</evidence>
<keyword evidence="20" id="KW-1185">Reference proteome</keyword>
<accession>A0A5C3L6Z4</accession>
<evidence type="ECO:0000256" key="13">
    <source>
        <dbReference type="ARBA" id="ARBA00022989"/>
    </source>
</evidence>
<dbReference type="SUPFAM" id="SSF52540">
    <property type="entry name" value="P-loop containing nucleoside triphosphate hydrolases"/>
    <property type="match status" value="1"/>
</dbReference>
<dbReference type="PANTHER" id="PTHR10903">
    <property type="entry name" value="GTPASE, IMAP FAMILY MEMBER-RELATED"/>
    <property type="match status" value="1"/>
</dbReference>
<keyword evidence="15" id="KW-0472">Membrane</keyword>
<dbReference type="GO" id="GO:0005525">
    <property type="term" value="F:GTP binding"/>
    <property type="evidence" value="ECO:0007669"/>
    <property type="project" value="UniProtKB-KW"/>
</dbReference>
<evidence type="ECO:0000256" key="15">
    <source>
        <dbReference type="ARBA" id="ARBA00023136"/>
    </source>
</evidence>
<evidence type="ECO:0000256" key="1">
    <source>
        <dbReference type="ARBA" id="ARBA00001946"/>
    </source>
</evidence>
<keyword evidence="12" id="KW-0653">Protein transport</keyword>
<keyword evidence="10" id="KW-1002">Plastid outer membrane</keyword>
<dbReference type="InterPro" id="IPR045058">
    <property type="entry name" value="GIMA/IAN/Toc"/>
</dbReference>
<evidence type="ECO:0000256" key="12">
    <source>
        <dbReference type="ARBA" id="ARBA00022927"/>
    </source>
</evidence>
<feature type="compositionally biased region" description="Basic residues" evidence="17">
    <location>
        <begin position="1"/>
        <end position="11"/>
    </location>
</feature>
<keyword evidence="14" id="KW-0342">GTP-binding</keyword>
<comment type="cofactor">
    <cofactor evidence="1">
        <name>Mg(2+)</name>
        <dbReference type="ChEBI" id="CHEBI:18420"/>
    </cofactor>
</comment>
<evidence type="ECO:0000256" key="5">
    <source>
        <dbReference type="ARBA" id="ARBA00022640"/>
    </source>
</evidence>
<evidence type="ECO:0000259" key="18">
    <source>
        <dbReference type="Pfam" id="PF04548"/>
    </source>
</evidence>
<keyword evidence="6" id="KW-0812">Transmembrane</keyword>
<feature type="compositionally biased region" description="Basic and acidic residues" evidence="17">
    <location>
        <begin position="12"/>
        <end position="21"/>
    </location>
</feature>
<keyword evidence="5" id="KW-0934">Plastid</keyword>
<dbReference type="GO" id="GO:0015031">
    <property type="term" value="P:protein transport"/>
    <property type="evidence" value="ECO:0007669"/>
    <property type="project" value="UniProtKB-KW"/>
</dbReference>
<evidence type="ECO:0000256" key="14">
    <source>
        <dbReference type="ARBA" id="ARBA00023134"/>
    </source>
</evidence>
<dbReference type="AlphaFoldDB" id="A0A5C3L6Z4"/>
<proteinExistence type="predicted"/>
<dbReference type="GO" id="GO:0046872">
    <property type="term" value="F:metal ion binding"/>
    <property type="evidence" value="ECO:0007669"/>
    <property type="project" value="UniProtKB-KW"/>
</dbReference>
<evidence type="ECO:0000313" key="19">
    <source>
        <dbReference type="EMBL" id="TFK28455.1"/>
    </source>
</evidence>
<reference evidence="19 20" key="1">
    <citation type="journal article" date="2019" name="Nat. Ecol. Evol.">
        <title>Megaphylogeny resolves global patterns of mushroom evolution.</title>
        <authorList>
            <person name="Varga T."/>
            <person name="Krizsan K."/>
            <person name="Foldi C."/>
            <person name="Dima B."/>
            <person name="Sanchez-Garcia M."/>
            <person name="Sanchez-Ramirez S."/>
            <person name="Szollosi G.J."/>
            <person name="Szarkandi J.G."/>
            <person name="Papp V."/>
            <person name="Albert L."/>
            <person name="Andreopoulos W."/>
            <person name="Angelini C."/>
            <person name="Antonin V."/>
            <person name="Barry K.W."/>
            <person name="Bougher N.L."/>
            <person name="Buchanan P."/>
            <person name="Buyck B."/>
            <person name="Bense V."/>
            <person name="Catcheside P."/>
            <person name="Chovatia M."/>
            <person name="Cooper J."/>
            <person name="Damon W."/>
            <person name="Desjardin D."/>
            <person name="Finy P."/>
            <person name="Geml J."/>
            <person name="Haridas S."/>
            <person name="Hughes K."/>
            <person name="Justo A."/>
            <person name="Karasinski D."/>
            <person name="Kautmanova I."/>
            <person name="Kiss B."/>
            <person name="Kocsube S."/>
            <person name="Kotiranta H."/>
            <person name="LaButti K.M."/>
            <person name="Lechner B.E."/>
            <person name="Liimatainen K."/>
            <person name="Lipzen A."/>
            <person name="Lukacs Z."/>
            <person name="Mihaltcheva S."/>
            <person name="Morgado L.N."/>
            <person name="Niskanen T."/>
            <person name="Noordeloos M.E."/>
            <person name="Ohm R.A."/>
            <person name="Ortiz-Santana B."/>
            <person name="Ovrebo C."/>
            <person name="Racz N."/>
            <person name="Riley R."/>
            <person name="Savchenko A."/>
            <person name="Shiryaev A."/>
            <person name="Soop K."/>
            <person name="Spirin V."/>
            <person name="Szebenyi C."/>
            <person name="Tomsovsky M."/>
            <person name="Tulloss R.E."/>
            <person name="Uehling J."/>
            <person name="Grigoriev I.V."/>
            <person name="Vagvolgyi C."/>
            <person name="Papp T."/>
            <person name="Martin F.M."/>
            <person name="Miettinen O."/>
            <person name="Hibbett D.S."/>
            <person name="Nagy L.G."/>
        </authorList>
    </citation>
    <scope>NUCLEOTIDE SEQUENCE [LARGE SCALE GENOMIC DNA]</scope>
    <source>
        <strain evidence="19 20">CBS 121175</strain>
    </source>
</reference>
<evidence type="ECO:0000256" key="3">
    <source>
        <dbReference type="ARBA" id="ARBA00022448"/>
    </source>
</evidence>
<evidence type="ECO:0000256" key="6">
    <source>
        <dbReference type="ARBA" id="ARBA00022692"/>
    </source>
</evidence>
<dbReference type="GO" id="GO:0016787">
    <property type="term" value="F:hydrolase activity"/>
    <property type="evidence" value="ECO:0007669"/>
    <property type="project" value="UniProtKB-KW"/>
</dbReference>
<keyword evidence="13" id="KW-1133">Transmembrane helix</keyword>
<dbReference type="Gene3D" id="3.40.50.300">
    <property type="entry name" value="P-loop containing nucleotide triphosphate hydrolases"/>
    <property type="match status" value="1"/>
</dbReference>
<evidence type="ECO:0000256" key="4">
    <source>
        <dbReference type="ARBA" id="ARBA00022528"/>
    </source>
</evidence>
<keyword evidence="8" id="KW-0547">Nucleotide-binding</keyword>
<keyword evidence="9" id="KW-0378">Hydrolase</keyword>
<keyword evidence="4" id="KW-0150">Chloroplast</keyword>
<sequence>MAKKNGKKWKKSEKPTDKKLDGRSDDIIIPIMGATGAGKSTFINEYIGKTVARTSPEYNSCTPNVEAYLHTLSSKRRIVLVDTPGFNDSHEDETEILRRVAVWLAASYEKNMKVAGVIYLNDISQKRMYGSTRMNLTMFQELCGPKFFHKVVMVSTHWDTVSRSVGESRETELKQNFWVDILENGATTERVMSNPKSSDVKAIVNKIVSRNMASSSSSHDEALALQKELVELDKSIPMTGAGKELKYTLKELAEIQKQAASDETDPRKKEELRKKMVIVQQQIKELNIPFSDRLKSFLGL</sequence>
<organism evidence="19 20">
    <name type="scientific">Coprinopsis marcescibilis</name>
    <name type="common">Agaric fungus</name>
    <name type="synonym">Psathyrella marcescibilis</name>
    <dbReference type="NCBI Taxonomy" id="230819"/>
    <lineage>
        <taxon>Eukaryota</taxon>
        <taxon>Fungi</taxon>
        <taxon>Dikarya</taxon>
        <taxon>Basidiomycota</taxon>
        <taxon>Agaricomycotina</taxon>
        <taxon>Agaricomycetes</taxon>
        <taxon>Agaricomycetidae</taxon>
        <taxon>Agaricales</taxon>
        <taxon>Agaricineae</taxon>
        <taxon>Psathyrellaceae</taxon>
        <taxon>Coprinopsis</taxon>
    </lineage>
</organism>
<name>A0A5C3L6Z4_COPMA</name>
<dbReference type="CDD" id="cd00882">
    <property type="entry name" value="Ras_like_GTPase"/>
    <property type="match status" value="1"/>
</dbReference>
<evidence type="ECO:0000256" key="9">
    <source>
        <dbReference type="ARBA" id="ARBA00022801"/>
    </source>
</evidence>
<dbReference type="Proteomes" id="UP000307440">
    <property type="component" value="Unassembled WGS sequence"/>
</dbReference>
<feature type="domain" description="AIG1-type G" evidence="18">
    <location>
        <begin position="31"/>
        <end position="162"/>
    </location>
</feature>
<keyword evidence="11" id="KW-0460">Magnesium</keyword>
<evidence type="ECO:0000256" key="16">
    <source>
        <dbReference type="ARBA" id="ARBA00024013"/>
    </source>
</evidence>
<dbReference type="GO" id="GO:0016020">
    <property type="term" value="C:membrane"/>
    <property type="evidence" value="ECO:0007669"/>
    <property type="project" value="UniProtKB-SubCell"/>
</dbReference>
<dbReference type="InterPro" id="IPR027417">
    <property type="entry name" value="P-loop_NTPase"/>
</dbReference>
<feature type="region of interest" description="Disordered" evidence="17">
    <location>
        <begin position="1"/>
        <end position="21"/>
    </location>
</feature>
<evidence type="ECO:0000256" key="11">
    <source>
        <dbReference type="ARBA" id="ARBA00022842"/>
    </source>
</evidence>
<dbReference type="Pfam" id="PF04548">
    <property type="entry name" value="AIG1"/>
    <property type="match status" value="1"/>
</dbReference>
<dbReference type="PANTHER" id="PTHR10903:SF135">
    <property type="entry name" value="TRANSLOCASE OF CHLOROPLAST 120, CHLOROPLASTIC-RELATED"/>
    <property type="match status" value="1"/>
</dbReference>
<evidence type="ECO:0000256" key="2">
    <source>
        <dbReference type="ARBA" id="ARBA00004167"/>
    </source>
</evidence>
<gene>
    <name evidence="19" type="ORF">FA15DRAFT_61719</name>
</gene>
<evidence type="ECO:0000256" key="7">
    <source>
        <dbReference type="ARBA" id="ARBA00022723"/>
    </source>
</evidence>
<evidence type="ECO:0000313" key="20">
    <source>
        <dbReference type="Proteomes" id="UP000307440"/>
    </source>
</evidence>
<evidence type="ECO:0000256" key="8">
    <source>
        <dbReference type="ARBA" id="ARBA00022741"/>
    </source>
</evidence>
<keyword evidence="3" id="KW-0813">Transport</keyword>